<name>A0ABQ0E040_9PORP</name>
<protein>
    <submittedName>
        <fullName evidence="2">Membrane protein</fullName>
    </submittedName>
</protein>
<feature type="compositionally biased region" description="Polar residues" evidence="1">
    <location>
        <begin position="11"/>
        <end position="21"/>
    </location>
</feature>
<dbReference type="EMBL" id="BAAFSF010000001">
    <property type="protein sequence ID" value="GAB1251043.1"/>
    <property type="molecule type" value="Genomic_DNA"/>
</dbReference>
<keyword evidence="3" id="KW-1185">Reference proteome</keyword>
<proteinExistence type="predicted"/>
<feature type="region of interest" description="Disordered" evidence="1">
    <location>
        <begin position="1"/>
        <end position="22"/>
    </location>
</feature>
<evidence type="ECO:0000256" key="1">
    <source>
        <dbReference type="SAM" id="MobiDB-lite"/>
    </source>
</evidence>
<accession>A0ABQ0E040</accession>
<organism evidence="2 3">
    <name type="scientific">Porphyromonas miyakawae</name>
    <dbReference type="NCBI Taxonomy" id="3137470"/>
    <lineage>
        <taxon>Bacteria</taxon>
        <taxon>Pseudomonadati</taxon>
        <taxon>Bacteroidota</taxon>
        <taxon>Bacteroidia</taxon>
        <taxon>Bacteroidales</taxon>
        <taxon>Porphyromonadaceae</taxon>
        <taxon>Porphyromonas</taxon>
    </lineage>
</organism>
<sequence>MAAALGMPFTGQGQNNSTESPYTRFGIGMRNETASTASRALGGTAYALRRADIINSKNPASYAAVDSQTFIFDFGGSFGVSLLKDQNNKDTRILGNFEYAAMLFPITKWMAVSAGIKPYASVGYRLGTTEPIPGAKDRNFTVESRGLGNISNLFFGMSFEPFKHFTLGANFSYLFGKEVHARAIDYGTSASYNPNFYETLSLRAFKTDLGLQYAFAVGKQGLLTLGAVYSPSLPFRSKQTFWDNISQGGAIVKEVRRDTISSRDAFRMPHEIGLGVAYSVENKLLLLADLQYNIWNNAFIDTSKATPTNQFGFSLGASFIPDSESRSLGRRMEYRFGLSGENHYLQLPDATGALKGSLVGAISAGIGIPMVDRRSWVDLTVEYKHLMPRAKGFVSENYWQLTFGLRFNEAWFRKLKLD</sequence>
<dbReference type="SUPFAM" id="SSF56935">
    <property type="entry name" value="Porins"/>
    <property type="match status" value="1"/>
</dbReference>
<dbReference type="Gene3D" id="2.40.160.60">
    <property type="entry name" value="Outer membrane protein transport protein (OMPP1/FadL/TodX)"/>
    <property type="match status" value="1"/>
</dbReference>
<comment type="caution">
    <text evidence="2">The sequence shown here is derived from an EMBL/GenBank/DDBJ whole genome shotgun (WGS) entry which is preliminary data.</text>
</comment>
<evidence type="ECO:0000313" key="3">
    <source>
        <dbReference type="Proteomes" id="UP001628220"/>
    </source>
</evidence>
<reference evidence="2 3" key="1">
    <citation type="journal article" date="2025" name="Int. J. Syst. Evol. Microbiol.">
        <title>Desulfovibrio falkowii sp. nov., Porphyromonas miyakawae sp. nov., Mediterraneibacter flintii sp. nov. and Owariibacterium komagatae gen. nov., sp. nov., isolated from human faeces.</title>
        <authorList>
            <person name="Hamaguchi T."/>
            <person name="Ohara M."/>
            <person name="Hisatomi A."/>
            <person name="Sekiguchi K."/>
            <person name="Takeda J.I."/>
            <person name="Ueyama J."/>
            <person name="Ito M."/>
            <person name="Nishiwaki H."/>
            <person name="Ogi T."/>
            <person name="Hirayama M."/>
            <person name="Ohkuma M."/>
            <person name="Sakamoto M."/>
            <person name="Ohno K."/>
        </authorList>
    </citation>
    <scope>NUCLEOTIDE SEQUENCE [LARGE SCALE GENOMIC DNA]</scope>
    <source>
        <strain evidence="2 3">13CB11C</strain>
    </source>
</reference>
<gene>
    <name evidence="2" type="ORF">Tsumi_01470</name>
</gene>
<evidence type="ECO:0000313" key="2">
    <source>
        <dbReference type="EMBL" id="GAB1251043.1"/>
    </source>
</evidence>
<dbReference type="Proteomes" id="UP001628220">
    <property type="component" value="Unassembled WGS sequence"/>
</dbReference>